<dbReference type="PANTHER" id="PTHR33337">
    <property type="entry name" value="GFA DOMAIN-CONTAINING PROTEIN"/>
    <property type="match status" value="1"/>
</dbReference>
<evidence type="ECO:0000256" key="1">
    <source>
        <dbReference type="ARBA" id="ARBA00005495"/>
    </source>
</evidence>
<dbReference type="Gene3D" id="3.90.1590.10">
    <property type="entry name" value="glutathione-dependent formaldehyde- activating enzyme (gfa)"/>
    <property type="match status" value="2"/>
</dbReference>
<dbReference type="InterPro" id="IPR011057">
    <property type="entry name" value="Mss4-like_sf"/>
</dbReference>
<protein>
    <recommendedName>
        <fullName evidence="5">CENP-V/GFA domain-containing protein</fullName>
    </recommendedName>
</protein>
<dbReference type="Proteomes" id="UP001140091">
    <property type="component" value="Unassembled WGS sequence"/>
</dbReference>
<dbReference type="PANTHER" id="PTHR33337:SF40">
    <property type="entry name" value="CENP-V_GFA DOMAIN-CONTAINING PROTEIN-RELATED"/>
    <property type="match status" value="1"/>
</dbReference>
<evidence type="ECO:0000313" key="7">
    <source>
        <dbReference type="Proteomes" id="UP001140091"/>
    </source>
</evidence>
<dbReference type="GO" id="GO:0016846">
    <property type="term" value="F:carbon-sulfur lyase activity"/>
    <property type="evidence" value="ECO:0007669"/>
    <property type="project" value="InterPro"/>
</dbReference>
<gene>
    <name evidence="6" type="ORF">H1R20_g4030</name>
</gene>
<dbReference type="GO" id="GO:0046872">
    <property type="term" value="F:metal ion binding"/>
    <property type="evidence" value="ECO:0007669"/>
    <property type="project" value="UniProtKB-KW"/>
</dbReference>
<evidence type="ECO:0000259" key="5">
    <source>
        <dbReference type="Pfam" id="PF04828"/>
    </source>
</evidence>
<name>A0A9W8JLJ6_9AGAR</name>
<feature type="non-terminal residue" evidence="6">
    <location>
        <position position="488"/>
    </location>
</feature>
<dbReference type="EMBL" id="JANBPK010000752">
    <property type="protein sequence ID" value="KAJ2933040.1"/>
    <property type="molecule type" value="Genomic_DNA"/>
</dbReference>
<comment type="similarity">
    <text evidence="1">Belongs to the Gfa family.</text>
</comment>
<keyword evidence="4" id="KW-0456">Lyase</keyword>
<organism evidence="6 7">
    <name type="scientific">Candolleomyces eurysporus</name>
    <dbReference type="NCBI Taxonomy" id="2828524"/>
    <lineage>
        <taxon>Eukaryota</taxon>
        <taxon>Fungi</taxon>
        <taxon>Dikarya</taxon>
        <taxon>Basidiomycota</taxon>
        <taxon>Agaricomycotina</taxon>
        <taxon>Agaricomycetes</taxon>
        <taxon>Agaricomycetidae</taxon>
        <taxon>Agaricales</taxon>
        <taxon>Agaricineae</taxon>
        <taxon>Psathyrellaceae</taxon>
        <taxon>Candolleomyces</taxon>
    </lineage>
</organism>
<reference evidence="6" key="1">
    <citation type="submission" date="2022-06" db="EMBL/GenBank/DDBJ databases">
        <title>Genome Sequence of Candolleomyces eurysporus.</title>
        <authorList>
            <person name="Buettner E."/>
        </authorList>
    </citation>
    <scope>NUCLEOTIDE SEQUENCE</scope>
    <source>
        <strain evidence="6">VTCC 930004</strain>
    </source>
</reference>
<accession>A0A9W8JLJ6</accession>
<dbReference type="SUPFAM" id="SSF51316">
    <property type="entry name" value="Mss4-like"/>
    <property type="match status" value="3"/>
</dbReference>
<proteinExistence type="inferred from homology"/>
<dbReference type="Pfam" id="PF04828">
    <property type="entry name" value="GFA"/>
    <property type="match status" value="1"/>
</dbReference>
<keyword evidence="2" id="KW-0479">Metal-binding</keyword>
<dbReference type="InterPro" id="IPR006913">
    <property type="entry name" value="CENP-V/GFA"/>
</dbReference>
<comment type="caution">
    <text evidence="6">The sequence shown here is derived from an EMBL/GenBank/DDBJ whole genome shotgun (WGS) entry which is preliminary data.</text>
</comment>
<sequence>MSGSPSSTPPPPSSKTTYVKVACHCGLNEFRAGFPTDALPISNDLCHCSACRHSSGQMAVYHVNVVSLLCADADEPFHVDGSDGQCISPNGDGDLIPYRTSENGVRYSCSACSAQLIFHSIGKLTEGGEREGAYWCVAAGALERTEGIVQPGYHIYIEDTLDGGLADHLKSIGHLKLPRYRLQPGSEVLPLGWKAPHDQTKKQPEGDDIETLHFACHCKTLRFKITRPNAQSTLPHAAFPDLLYPYDITHLAKLRNSGDVKWWLRPLNASEPTKYFAGHCACTYCRLTSGFEIQSWVYVPRGNILDMDGQPLTLQEAEEDELSEVQEAMKKLGVARPGASSESQTEAAAAPLGTRMPGLRQYISSPGRYRESCHKCGATAFAWQAGRPDLICVAVALVDETQDGARAESWLDWCLTRVGFTEQAVSPMTVEGLTAGLRAAKEEKELGKSVDDTTTIVVTTDSSTPVDTIAEKDRTSVVLSLVEEVVKA</sequence>
<dbReference type="AlphaFoldDB" id="A0A9W8JLJ6"/>
<feature type="domain" description="CENP-V/GFA" evidence="5">
    <location>
        <begin position="20"/>
        <end position="158"/>
    </location>
</feature>
<dbReference type="OrthoDB" id="5422068at2759"/>
<keyword evidence="7" id="KW-1185">Reference proteome</keyword>
<evidence type="ECO:0000256" key="4">
    <source>
        <dbReference type="ARBA" id="ARBA00023239"/>
    </source>
</evidence>
<evidence type="ECO:0000256" key="2">
    <source>
        <dbReference type="ARBA" id="ARBA00022723"/>
    </source>
</evidence>
<keyword evidence="3" id="KW-0862">Zinc</keyword>
<evidence type="ECO:0000313" key="6">
    <source>
        <dbReference type="EMBL" id="KAJ2933040.1"/>
    </source>
</evidence>
<evidence type="ECO:0000256" key="3">
    <source>
        <dbReference type="ARBA" id="ARBA00022833"/>
    </source>
</evidence>